<dbReference type="Proteomes" id="UP001558613">
    <property type="component" value="Unassembled WGS sequence"/>
</dbReference>
<keyword evidence="2" id="KW-1185">Reference proteome</keyword>
<gene>
    <name evidence="1" type="ORF">QQF64_008693</name>
</gene>
<evidence type="ECO:0000313" key="2">
    <source>
        <dbReference type="Proteomes" id="UP001558613"/>
    </source>
</evidence>
<reference evidence="1 2" key="1">
    <citation type="submission" date="2023-09" db="EMBL/GenBank/DDBJ databases">
        <authorList>
            <person name="Wang M."/>
        </authorList>
    </citation>
    <scope>NUCLEOTIDE SEQUENCE [LARGE SCALE GENOMIC DNA]</scope>
    <source>
        <strain evidence="1">GT-2023</strain>
        <tissue evidence="1">Liver</tissue>
    </source>
</reference>
<accession>A0ABR3M988</accession>
<name>A0ABR3M988_9TELE</name>
<sequence>MALCGLLLSRAPYAGPRCPPAPPPPPGLPSLSTLAAQISTMRRQGSSAGLHTPLDMGLTSPVCASLARLGPIWLPVTPTARPGFAS</sequence>
<evidence type="ECO:0000313" key="1">
    <source>
        <dbReference type="EMBL" id="KAL1260866.1"/>
    </source>
</evidence>
<proteinExistence type="predicted"/>
<organism evidence="1 2">
    <name type="scientific">Cirrhinus molitorella</name>
    <name type="common">mud carp</name>
    <dbReference type="NCBI Taxonomy" id="172907"/>
    <lineage>
        <taxon>Eukaryota</taxon>
        <taxon>Metazoa</taxon>
        <taxon>Chordata</taxon>
        <taxon>Craniata</taxon>
        <taxon>Vertebrata</taxon>
        <taxon>Euteleostomi</taxon>
        <taxon>Actinopterygii</taxon>
        <taxon>Neopterygii</taxon>
        <taxon>Teleostei</taxon>
        <taxon>Ostariophysi</taxon>
        <taxon>Cypriniformes</taxon>
        <taxon>Cyprinidae</taxon>
        <taxon>Labeoninae</taxon>
        <taxon>Labeonini</taxon>
        <taxon>Cirrhinus</taxon>
    </lineage>
</organism>
<comment type="caution">
    <text evidence="1">The sequence shown here is derived from an EMBL/GenBank/DDBJ whole genome shotgun (WGS) entry which is preliminary data.</text>
</comment>
<protein>
    <submittedName>
        <fullName evidence="1">Uncharacterized protein</fullName>
    </submittedName>
</protein>
<dbReference type="EMBL" id="JAYMGO010000015">
    <property type="protein sequence ID" value="KAL1260866.1"/>
    <property type="molecule type" value="Genomic_DNA"/>
</dbReference>